<evidence type="ECO:0000313" key="4">
    <source>
        <dbReference type="EMBL" id="ESZ98923.1"/>
    </source>
</evidence>
<dbReference type="Proteomes" id="UP000019487">
    <property type="component" value="Unassembled WGS sequence"/>
</dbReference>
<dbReference type="Gene3D" id="1.20.5.170">
    <property type="match status" value="1"/>
</dbReference>
<feature type="region of interest" description="Disordered" evidence="1">
    <location>
        <begin position="67"/>
        <end position="121"/>
    </location>
</feature>
<keyword evidence="2" id="KW-0472">Membrane</keyword>
<dbReference type="Pfam" id="PF08547">
    <property type="entry name" value="CIA30"/>
    <property type="match status" value="1"/>
</dbReference>
<evidence type="ECO:0000256" key="2">
    <source>
        <dbReference type="SAM" id="Phobius"/>
    </source>
</evidence>
<name>W9CS41_SCLBF</name>
<feature type="transmembrane region" description="Helical" evidence="2">
    <location>
        <begin position="299"/>
        <end position="322"/>
    </location>
</feature>
<reference evidence="4 5" key="1">
    <citation type="journal article" date="2014" name="Genome Announc.">
        <title>Draft genome sequence of Sclerotinia borealis, a psychrophilic plant pathogenic fungus.</title>
        <authorList>
            <person name="Mardanov A.V."/>
            <person name="Beletsky A.V."/>
            <person name="Kadnikov V.V."/>
            <person name="Ignatov A.N."/>
            <person name="Ravin N.V."/>
        </authorList>
    </citation>
    <scope>NUCLEOTIDE SEQUENCE [LARGE SCALE GENOMIC DNA]</scope>
    <source>
        <strain evidence="5">F-4157</strain>
    </source>
</reference>
<accession>W9CS41</accession>
<feature type="compositionally biased region" description="Basic and acidic residues" evidence="1">
    <location>
        <begin position="84"/>
        <end position="94"/>
    </location>
</feature>
<protein>
    <recommendedName>
        <fullName evidence="3">BZIP domain-containing protein</fullName>
    </recommendedName>
</protein>
<dbReference type="PANTHER" id="PTHR39607:SF1">
    <property type="entry name" value="B-ZIP TRANSCRIPTION FACTOR (EUROFUNG)"/>
    <property type="match status" value="1"/>
</dbReference>
<gene>
    <name evidence="4" type="ORF">SBOR_0679</name>
</gene>
<dbReference type="STRING" id="1432307.W9CS41"/>
<dbReference type="InterPro" id="IPR004827">
    <property type="entry name" value="bZIP"/>
</dbReference>
<comment type="caution">
    <text evidence="4">The sequence shown here is derived from an EMBL/GenBank/DDBJ whole genome shotgun (WGS) entry which is preliminary data.</text>
</comment>
<keyword evidence="5" id="KW-1185">Reference proteome</keyword>
<dbReference type="PANTHER" id="PTHR39607">
    <property type="entry name" value="XANTHOCILLIN BIOSYNTHESIS CLUSTER TRANSCRIPTION FACTOR XANC-RELATED"/>
    <property type="match status" value="1"/>
</dbReference>
<dbReference type="EMBL" id="AYSA01000027">
    <property type="protein sequence ID" value="ESZ98923.1"/>
    <property type="molecule type" value="Genomic_DNA"/>
</dbReference>
<proteinExistence type="predicted"/>
<evidence type="ECO:0000256" key="1">
    <source>
        <dbReference type="SAM" id="MobiDB-lite"/>
    </source>
</evidence>
<dbReference type="InterPro" id="IPR052635">
    <property type="entry name" value="Sec_Metab_Biosynth_Reg"/>
</dbReference>
<dbReference type="SUPFAM" id="SSF57959">
    <property type="entry name" value="Leucine zipper domain"/>
    <property type="match status" value="1"/>
</dbReference>
<keyword evidence="2" id="KW-1133">Transmembrane helix</keyword>
<dbReference type="InterPro" id="IPR008979">
    <property type="entry name" value="Galactose-bd-like_sf"/>
</dbReference>
<dbReference type="SUPFAM" id="SSF49785">
    <property type="entry name" value="Galactose-binding domain-like"/>
    <property type="match status" value="1"/>
</dbReference>
<dbReference type="InterPro" id="IPR013857">
    <property type="entry name" value="NADH-UbQ_OxRdtase-assoc_prot30"/>
</dbReference>
<sequence>MSRHSYSYSTATTARHMTTHGTSSAFSSSANPDEDWTKISDLAERRRIQNRIAQRNYRKKLKRRLEDLERRAGSSSASPPQTHAELHQQPERINENQQYRRSPEEVQRQVSPRLLPSQYTPPMHSDDEIIFSQHFDRDGSRTPPLFTYHTYPAPEEISYPPYPHSQPYRAVSDSDRSEASYQHYMAPVPVTLPSMMHFNDAVKREPENTMSPYNMSYQGLPAIDIHSHHGYDNPHTPPLSHSYEHSTTCSEGGYQYPTTPLSMPPSPRMMPQLISTPRFDLRGHLSPCYQLQPRSRDSVGVSVSVIVIVSVGVAFVGTVVLLDQALESELELNFSISKLTLSMDLFGSSKPWSAVDWTSSDDRVRGGASQSYLKCSTSYSEATFNGTLDIKTLGGAGFASQRTTGDHTWDLSTYDGILLDLGKSDQKQYTFIVKDESLPKSPDGREQSTISWEFDFKGPADHSLVFAKWADLKPTYRGREKKDASPLNLKNIQRFSIMMRSFFGSQEGDFSLALISISATKNKESIDTPYRDDPDERHHTNLNTRKGEEIPTTRQSWLGWFFGSCNIS</sequence>
<dbReference type="HOGENOM" id="CLU_552109_0_0_1"/>
<dbReference type="PROSITE" id="PS00036">
    <property type="entry name" value="BZIP_BASIC"/>
    <property type="match status" value="1"/>
</dbReference>
<feature type="domain" description="BZIP" evidence="3">
    <location>
        <begin position="45"/>
        <end position="60"/>
    </location>
</feature>
<evidence type="ECO:0000259" key="3">
    <source>
        <dbReference type="PROSITE" id="PS00036"/>
    </source>
</evidence>
<dbReference type="GO" id="GO:0003700">
    <property type="term" value="F:DNA-binding transcription factor activity"/>
    <property type="evidence" value="ECO:0007669"/>
    <property type="project" value="InterPro"/>
</dbReference>
<dbReference type="InterPro" id="IPR046347">
    <property type="entry name" value="bZIP_sf"/>
</dbReference>
<organism evidence="4 5">
    <name type="scientific">Sclerotinia borealis (strain F-4128)</name>
    <dbReference type="NCBI Taxonomy" id="1432307"/>
    <lineage>
        <taxon>Eukaryota</taxon>
        <taxon>Fungi</taxon>
        <taxon>Dikarya</taxon>
        <taxon>Ascomycota</taxon>
        <taxon>Pezizomycotina</taxon>
        <taxon>Leotiomycetes</taxon>
        <taxon>Helotiales</taxon>
        <taxon>Sclerotiniaceae</taxon>
        <taxon>Sclerotinia</taxon>
    </lineage>
</organism>
<keyword evidence="2" id="KW-0812">Transmembrane</keyword>
<dbReference type="AlphaFoldDB" id="W9CS41"/>
<dbReference type="CDD" id="cd14688">
    <property type="entry name" value="bZIP_YAP"/>
    <property type="match status" value="1"/>
</dbReference>
<dbReference type="OrthoDB" id="426386at2759"/>
<evidence type="ECO:0000313" key="5">
    <source>
        <dbReference type="Proteomes" id="UP000019487"/>
    </source>
</evidence>